<dbReference type="PANTHER" id="PTHR12526">
    <property type="entry name" value="GLYCOSYLTRANSFERASE"/>
    <property type="match status" value="1"/>
</dbReference>
<evidence type="ECO:0000313" key="4">
    <source>
        <dbReference type="EMBL" id="TFD63783.1"/>
    </source>
</evidence>
<accession>A0A4R9AL08</accession>
<dbReference type="EMBL" id="SOHK01000018">
    <property type="protein sequence ID" value="TFD63783.1"/>
    <property type="molecule type" value="Genomic_DNA"/>
</dbReference>
<dbReference type="OrthoDB" id="9801609at2"/>
<evidence type="ECO:0000313" key="5">
    <source>
        <dbReference type="Proteomes" id="UP000298154"/>
    </source>
</evidence>
<dbReference type="AlphaFoldDB" id="A0A4R9AL08"/>
<dbReference type="Proteomes" id="UP000298154">
    <property type="component" value="Unassembled WGS sequence"/>
</dbReference>
<dbReference type="CDD" id="cd03801">
    <property type="entry name" value="GT4_PimA-like"/>
    <property type="match status" value="1"/>
</dbReference>
<dbReference type="GO" id="GO:0016757">
    <property type="term" value="F:glycosyltransferase activity"/>
    <property type="evidence" value="ECO:0007669"/>
    <property type="project" value="UniProtKB-KW"/>
</dbReference>
<dbReference type="Pfam" id="PF13692">
    <property type="entry name" value="Glyco_trans_1_4"/>
    <property type="match status" value="1"/>
</dbReference>
<comment type="caution">
    <text evidence="4">The sequence shown here is derived from an EMBL/GenBank/DDBJ whole genome shotgun (WGS) entry which is preliminary data.</text>
</comment>
<dbReference type="SUPFAM" id="SSF53756">
    <property type="entry name" value="UDP-Glycosyltransferase/glycogen phosphorylase"/>
    <property type="match status" value="1"/>
</dbReference>
<dbReference type="InterPro" id="IPR028098">
    <property type="entry name" value="Glyco_trans_4-like_N"/>
</dbReference>
<feature type="domain" description="Glycosyltransferase subfamily 4-like N-terminal" evidence="3">
    <location>
        <begin position="18"/>
        <end position="109"/>
    </location>
</feature>
<keyword evidence="1" id="KW-0328">Glycosyltransferase</keyword>
<proteinExistence type="predicted"/>
<evidence type="ECO:0000256" key="2">
    <source>
        <dbReference type="ARBA" id="ARBA00022679"/>
    </source>
</evidence>
<evidence type="ECO:0000256" key="1">
    <source>
        <dbReference type="ARBA" id="ARBA00022676"/>
    </source>
</evidence>
<dbReference type="PANTHER" id="PTHR12526:SF510">
    <property type="entry name" value="D-INOSITOL 3-PHOSPHATE GLYCOSYLTRANSFERASE"/>
    <property type="match status" value="1"/>
</dbReference>
<sequence>MLNIAFLCLEWPSTVHSGGVARYAYRIASALASQVNLTVVTFEDGKPIRGVRMVYIPRPKSRFGRFYLAPFRARRALKMLDVDVLHSFGDDWALSRSGTPRVRTFLGSSLSEARSSVGLRKLNHYLLAVTELISKSSTKNRIAIGPDSYTRFDCHTLMPPVVEVRRPTDILPSIERSVVFVGSFAGRKRGWLVEEAVERAGRIVGENIQLTVVGPSADASSWRSTTTHISGASDTEVIQTIARAWVLLAPSLYEGFGIPVFEALSLSVPVVASSNPGTDYLSALMGEGIALKIVRDDNDFALALAGSISVRAHISKDEVTRVQHSISALLVQASPSRLLEEYDRVLSATVEM</sequence>
<evidence type="ECO:0000259" key="3">
    <source>
        <dbReference type="Pfam" id="PF13439"/>
    </source>
</evidence>
<dbReference type="Pfam" id="PF13439">
    <property type="entry name" value="Glyco_transf_4"/>
    <property type="match status" value="1"/>
</dbReference>
<name>A0A4R9AL08_9MICO</name>
<protein>
    <submittedName>
        <fullName evidence="4">Glycosyltransferase</fullName>
    </submittedName>
</protein>
<dbReference type="Gene3D" id="3.40.50.2000">
    <property type="entry name" value="Glycogen Phosphorylase B"/>
    <property type="match status" value="2"/>
</dbReference>
<gene>
    <name evidence="4" type="ORF">E3T47_13385</name>
</gene>
<keyword evidence="5" id="KW-1185">Reference proteome</keyword>
<reference evidence="4 5" key="1">
    <citation type="submission" date="2019-03" db="EMBL/GenBank/DDBJ databases">
        <title>Genomics of glacier-inhabiting Cryobacterium strains.</title>
        <authorList>
            <person name="Liu Q."/>
            <person name="Xin Y.-H."/>
        </authorList>
    </citation>
    <scope>NUCLEOTIDE SEQUENCE [LARGE SCALE GENOMIC DNA]</scope>
    <source>
        <strain evidence="4 5">Sr36</strain>
    </source>
</reference>
<keyword evidence="2 4" id="KW-0808">Transferase</keyword>
<organism evidence="4 5">
    <name type="scientific">Cryobacterium ruanii</name>
    <dbReference type="NCBI Taxonomy" id="1259197"/>
    <lineage>
        <taxon>Bacteria</taxon>
        <taxon>Bacillati</taxon>
        <taxon>Actinomycetota</taxon>
        <taxon>Actinomycetes</taxon>
        <taxon>Micrococcales</taxon>
        <taxon>Microbacteriaceae</taxon>
        <taxon>Cryobacterium</taxon>
    </lineage>
</organism>
<dbReference type="RefSeq" id="WP_134556557.1">
    <property type="nucleotide sequence ID" value="NZ_SOHK01000018.1"/>
</dbReference>